<name>A0A1M5T7P2_9EURY</name>
<keyword evidence="3" id="KW-1185">Reference proteome</keyword>
<dbReference type="OrthoDB" id="154989at2157"/>
<proteinExistence type="predicted"/>
<dbReference type="Proteomes" id="UP000184357">
    <property type="component" value="Unassembled WGS sequence"/>
</dbReference>
<evidence type="ECO:0000313" key="3">
    <source>
        <dbReference type="Proteomes" id="UP000184357"/>
    </source>
</evidence>
<gene>
    <name evidence="2" type="ORF">SAMN05443636_2670</name>
</gene>
<dbReference type="EMBL" id="FQWV01000007">
    <property type="protein sequence ID" value="SHH46797.1"/>
    <property type="molecule type" value="Genomic_DNA"/>
</dbReference>
<reference evidence="2 3" key="1">
    <citation type="submission" date="2016-11" db="EMBL/GenBank/DDBJ databases">
        <authorList>
            <person name="Jaros S."/>
            <person name="Januszkiewicz K."/>
            <person name="Wedrychowicz H."/>
        </authorList>
    </citation>
    <scope>NUCLEOTIDE SEQUENCE [LARGE SCALE GENOMIC DNA]</scope>
    <source>
        <strain evidence="2 3">DSM 9297</strain>
    </source>
</reference>
<organism evidence="2 3">
    <name type="scientific">Halobaculum gomorrense</name>
    <dbReference type="NCBI Taxonomy" id="43928"/>
    <lineage>
        <taxon>Archaea</taxon>
        <taxon>Methanobacteriati</taxon>
        <taxon>Methanobacteriota</taxon>
        <taxon>Stenosarchaea group</taxon>
        <taxon>Halobacteria</taxon>
        <taxon>Halobacteriales</taxon>
        <taxon>Haloferacaceae</taxon>
        <taxon>Halobaculum</taxon>
    </lineage>
</organism>
<feature type="region of interest" description="Disordered" evidence="1">
    <location>
        <begin position="258"/>
        <end position="278"/>
    </location>
</feature>
<dbReference type="AlphaFoldDB" id="A0A1M5T7P2"/>
<sequence length="346" mass="38507">MARPLRFRYAPGSWSLSRVRDDLYRSLDSNLGATERDPWFAPPAGYEARRFDMDDGSLALFCWTDDGDGPAGVGGGPGAYWIGNTETPSTLWRTEKYALADAPFQVTRWGERELTAVLSEEEPWFEDFPHLAWYFLPVLCSKDGAETTREFFREHAAGFPDADRFEALGFYEQFLATGVLDDEREEMASKLGTSEYLDLTRMTATMGEFDVARLLVNAGYDIEPEIEVSTDHVIDFRAARADGTSTLVEVTRPVAPNRRAAGTPSAAVRDTVETKTSGQLEAHGGGITLFVDCSSFPDDDWFAVRGERPEVGHRPAVVFRSRPDGSTEAYKKGSVPLELEEALEWV</sequence>
<dbReference type="RefSeq" id="WP_073310381.1">
    <property type="nucleotide sequence ID" value="NZ_FQWV01000007.1"/>
</dbReference>
<evidence type="ECO:0000256" key="1">
    <source>
        <dbReference type="SAM" id="MobiDB-lite"/>
    </source>
</evidence>
<dbReference type="InterPro" id="IPR043953">
    <property type="entry name" value="DUF5784"/>
</dbReference>
<protein>
    <submittedName>
        <fullName evidence="2">Uncharacterized protein</fullName>
    </submittedName>
</protein>
<dbReference type="Pfam" id="PF19096">
    <property type="entry name" value="DUF5784"/>
    <property type="match status" value="1"/>
</dbReference>
<evidence type="ECO:0000313" key="2">
    <source>
        <dbReference type="EMBL" id="SHH46797.1"/>
    </source>
</evidence>
<accession>A0A1M5T7P2</accession>